<dbReference type="RefSeq" id="WP_089609657.1">
    <property type="nucleotide sequence ID" value="NZ_CP022121.1"/>
</dbReference>
<dbReference type="CDD" id="cd06558">
    <property type="entry name" value="crotonase-like"/>
    <property type="match status" value="1"/>
</dbReference>
<name>A0ABT1XZW2_9FIRM</name>
<dbReference type="PANTHER" id="PTHR11941:SF54">
    <property type="entry name" value="ENOYL-COA HYDRATASE, MITOCHONDRIAL"/>
    <property type="match status" value="1"/>
</dbReference>
<protein>
    <submittedName>
        <fullName evidence="3">Enoyl-CoA hydratase/isomerase family protein</fullName>
    </submittedName>
</protein>
<dbReference type="PANTHER" id="PTHR11941">
    <property type="entry name" value="ENOYL-COA HYDRATASE-RELATED"/>
    <property type="match status" value="1"/>
</dbReference>
<evidence type="ECO:0000256" key="1">
    <source>
        <dbReference type="ARBA" id="ARBA00005254"/>
    </source>
</evidence>
<dbReference type="Proteomes" id="UP001524944">
    <property type="component" value="Unassembled WGS sequence"/>
</dbReference>
<comment type="similarity">
    <text evidence="1 2">Belongs to the enoyl-CoA hydratase/isomerase family.</text>
</comment>
<dbReference type="SUPFAM" id="SSF52096">
    <property type="entry name" value="ClpP/crotonase"/>
    <property type="match status" value="1"/>
</dbReference>
<dbReference type="Gene3D" id="3.90.226.10">
    <property type="entry name" value="2-enoyl-CoA Hydratase, Chain A, domain 1"/>
    <property type="match status" value="1"/>
</dbReference>
<comment type="caution">
    <text evidence="3">The sequence shown here is derived from an EMBL/GenBank/DDBJ whole genome shotgun (WGS) entry which is preliminary data.</text>
</comment>
<gene>
    <name evidence="3" type="ORF">NVS47_01310</name>
</gene>
<sequence>MEKEKSQGFVSFETVDQIGTMTIQNGKQNKIPQPDFLDGQVLLNWMERDELKGIIITGAGRYFSNGADLNMIRSHRENSSSFCNSLQKGKSLLNTIERLPLVTVAAISGICFGGGWEIALSCQFRIATESAIFAFPESGLGIMPGMDGTFRLPRKIGKSKALEIILSGRTIGAEEALELGLIDRIVPNKAHVPAARAFIDEMTRDRSLRQIRSIVQAVNNTLFLAAEDAQREESILFLDLVQNELLPEEAREQS</sequence>
<dbReference type="InterPro" id="IPR001753">
    <property type="entry name" value="Enoyl-CoA_hydra/iso"/>
</dbReference>
<dbReference type="EMBL" id="JANPWE010000001">
    <property type="protein sequence ID" value="MCR6544161.1"/>
    <property type="molecule type" value="Genomic_DNA"/>
</dbReference>
<proteinExistence type="inferred from homology"/>
<reference evidence="3 4" key="1">
    <citation type="submission" date="2022-08" db="EMBL/GenBank/DDBJ databases">
        <title>Proteogenomics of the novel Dehalobacterium formicoaceticum strain EZ94 highlights a key role of methyltransferases during anaerobic dichloromethane degradation.</title>
        <authorList>
            <person name="Wasmund K."/>
        </authorList>
    </citation>
    <scope>NUCLEOTIDE SEQUENCE [LARGE SCALE GENOMIC DNA]</scope>
    <source>
        <strain evidence="3 4">EZ94</strain>
    </source>
</reference>
<organism evidence="3 4">
    <name type="scientific">Dehalobacterium formicoaceticum</name>
    <dbReference type="NCBI Taxonomy" id="51515"/>
    <lineage>
        <taxon>Bacteria</taxon>
        <taxon>Bacillati</taxon>
        <taxon>Bacillota</taxon>
        <taxon>Clostridia</taxon>
        <taxon>Eubacteriales</taxon>
        <taxon>Peptococcaceae</taxon>
        <taxon>Dehalobacterium</taxon>
    </lineage>
</organism>
<accession>A0ABT1XZW2</accession>
<evidence type="ECO:0000313" key="3">
    <source>
        <dbReference type="EMBL" id="MCR6544161.1"/>
    </source>
</evidence>
<dbReference type="InterPro" id="IPR029045">
    <property type="entry name" value="ClpP/crotonase-like_dom_sf"/>
</dbReference>
<dbReference type="InterPro" id="IPR018376">
    <property type="entry name" value="Enoyl-CoA_hyd/isom_CS"/>
</dbReference>
<dbReference type="PROSITE" id="PS00166">
    <property type="entry name" value="ENOYL_COA_HYDRATASE"/>
    <property type="match status" value="1"/>
</dbReference>
<keyword evidence="4" id="KW-1185">Reference proteome</keyword>
<evidence type="ECO:0000313" key="4">
    <source>
        <dbReference type="Proteomes" id="UP001524944"/>
    </source>
</evidence>
<dbReference type="Pfam" id="PF00378">
    <property type="entry name" value="ECH_1"/>
    <property type="match status" value="1"/>
</dbReference>
<evidence type="ECO:0000256" key="2">
    <source>
        <dbReference type="RuleBase" id="RU003707"/>
    </source>
</evidence>